<dbReference type="RefSeq" id="WP_189956834.1">
    <property type="nucleotide sequence ID" value="NZ_BMVG01000019.1"/>
</dbReference>
<proteinExistence type="predicted"/>
<keyword evidence="2" id="KW-1185">Reference proteome</keyword>
<protein>
    <submittedName>
        <fullName evidence="1">Uncharacterized protein</fullName>
    </submittedName>
</protein>
<evidence type="ECO:0000313" key="1">
    <source>
        <dbReference type="EMBL" id="GHE09257.1"/>
    </source>
</evidence>
<gene>
    <name evidence="1" type="ORF">GCM10010339_60940</name>
</gene>
<dbReference type="EMBL" id="BMVG01000019">
    <property type="protein sequence ID" value="GHE09257.1"/>
    <property type="molecule type" value="Genomic_DNA"/>
</dbReference>
<accession>A0A918YN07</accession>
<comment type="caution">
    <text evidence="1">The sequence shown here is derived from an EMBL/GenBank/DDBJ whole genome shotgun (WGS) entry which is preliminary data.</text>
</comment>
<dbReference type="AlphaFoldDB" id="A0A918YN07"/>
<reference evidence="1" key="1">
    <citation type="journal article" date="2014" name="Int. J. Syst. Evol. Microbiol.">
        <title>Complete genome sequence of Corynebacterium casei LMG S-19264T (=DSM 44701T), isolated from a smear-ripened cheese.</title>
        <authorList>
            <consortium name="US DOE Joint Genome Institute (JGI-PGF)"/>
            <person name="Walter F."/>
            <person name="Albersmeier A."/>
            <person name="Kalinowski J."/>
            <person name="Ruckert C."/>
        </authorList>
    </citation>
    <scope>NUCLEOTIDE SEQUENCE</scope>
    <source>
        <strain evidence="1">JCM 4714</strain>
    </source>
</reference>
<name>A0A918YN07_9ACTN</name>
<organism evidence="1 2">
    <name type="scientific">Streptomyces alanosinicus</name>
    <dbReference type="NCBI Taxonomy" id="68171"/>
    <lineage>
        <taxon>Bacteria</taxon>
        <taxon>Bacillati</taxon>
        <taxon>Actinomycetota</taxon>
        <taxon>Actinomycetes</taxon>
        <taxon>Kitasatosporales</taxon>
        <taxon>Streptomycetaceae</taxon>
        <taxon>Streptomyces</taxon>
    </lineage>
</organism>
<dbReference type="Proteomes" id="UP000655443">
    <property type="component" value="Unassembled WGS sequence"/>
</dbReference>
<sequence length="140" mass="14801">MSGCIGVFFVLVLLGLVSRGCADSSGSGGSSDTGTRSAPSCPDRIAAELPDGDGAELVQAFRTKNKQITLCRTSAGSLYYYGEFSDGREKGIAMEAETTSDGYEARNGEYRYVIHGSAVTVYESGRRIGREQLAPEPSPS</sequence>
<evidence type="ECO:0000313" key="2">
    <source>
        <dbReference type="Proteomes" id="UP000655443"/>
    </source>
</evidence>
<reference evidence="1" key="2">
    <citation type="submission" date="2020-09" db="EMBL/GenBank/DDBJ databases">
        <authorList>
            <person name="Sun Q."/>
            <person name="Ohkuma M."/>
        </authorList>
    </citation>
    <scope>NUCLEOTIDE SEQUENCE</scope>
    <source>
        <strain evidence="1">JCM 4714</strain>
    </source>
</reference>